<dbReference type="RefSeq" id="WP_052835146.1">
    <property type="nucleotide sequence ID" value="NZ_CDRZ01000003.1"/>
</dbReference>
<dbReference type="AlphaFoldDB" id="A0A0B7MHE3"/>
<dbReference type="SUPFAM" id="SSF48576">
    <property type="entry name" value="Terpenoid synthases"/>
    <property type="match status" value="1"/>
</dbReference>
<keyword evidence="3 6" id="KW-0808">Transferase</keyword>
<dbReference type="Gene3D" id="1.10.600.10">
    <property type="entry name" value="Farnesyl Diphosphate Synthase"/>
    <property type="match status" value="1"/>
</dbReference>
<evidence type="ECO:0000256" key="3">
    <source>
        <dbReference type="ARBA" id="ARBA00022679"/>
    </source>
</evidence>
<dbReference type="SFLD" id="SFLDS00005">
    <property type="entry name" value="Isoprenoid_Synthase_Type_I"/>
    <property type="match status" value="1"/>
</dbReference>
<dbReference type="CDD" id="cd00685">
    <property type="entry name" value="Trans_IPPS_HT"/>
    <property type="match status" value="1"/>
</dbReference>
<dbReference type="GO" id="GO:0000010">
    <property type="term" value="F:heptaprenyl diphosphate synthase activity"/>
    <property type="evidence" value="ECO:0007669"/>
    <property type="project" value="UniProtKB-EC"/>
</dbReference>
<comment type="similarity">
    <text evidence="2 6">Belongs to the FPP/GGPP synthase family.</text>
</comment>
<dbReference type="GO" id="GO:0046872">
    <property type="term" value="F:metal ion binding"/>
    <property type="evidence" value="ECO:0007669"/>
    <property type="project" value="UniProtKB-KW"/>
</dbReference>
<evidence type="ECO:0000313" key="8">
    <source>
        <dbReference type="Proteomes" id="UP000046155"/>
    </source>
</evidence>
<evidence type="ECO:0000256" key="2">
    <source>
        <dbReference type="ARBA" id="ARBA00006706"/>
    </source>
</evidence>
<dbReference type="PANTHER" id="PTHR12001">
    <property type="entry name" value="GERANYLGERANYL PYROPHOSPHATE SYNTHASE"/>
    <property type="match status" value="1"/>
</dbReference>
<keyword evidence="5" id="KW-0460">Magnesium</keyword>
<evidence type="ECO:0000256" key="5">
    <source>
        <dbReference type="ARBA" id="ARBA00022842"/>
    </source>
</evidence>
<comment type="cofactor">
    <cofactor evidence="1">
        <name>Mg(2+)</name>
        <dbReference type="ChEBI" id="CHEBI:18420"/>
    </cofactor>
</comment>
<keyword evidence="4" id="KW-0479">Metal-binding</keyword>
<dbReference type="Proteomes" id="UP000046155">
    <property type="component" value="Unassembled WGS sequence"/>
</dbReference>
<evidence type="ECO:0000256" key="4">
    <source>
        <dbReference type="ARBA" id="ARBA00022723"/>
    </source>
</evidence>
<dbReference type="EMBL" id="CDRZ01000003">
    <property type="protein sequence ID" value="CEO87371.1"/>
    <property type="molecule type" value="Genomic_DNA"/>
</dbReference>
<gene>
    <name evidence="7" type="ORF">SSCH_1000007</name>
</gene>
<dbReference type="PROSITE" id="PS00444">
    <property type="entry name" value="POLYPRENYL_SYNTHASE_2"/>
    <property type="match status" value="1"/>
</dbReference>
<name>A0A0B7MHE3_9FIRM</name>
<dbReference type="GO" id="GO:0008299">
    <property type="term" value="P:isoprenoid biosynthetic process"/>
    <property type="evidence" value="ECO:0007669"/>
    <property type="project" value="InterPro"/>
</dbReference>
<proteinExistence type="inferred from homology"/>
<dbReference type="EC" id="2.5.1.30" evidence="7"/>
<reference evidence="8" key="1">
    <citation type="submission" date="2015-01" db="EMBL/GenBank/DDBJ databases">
        <authorList>
            <person name="Manzoor Shahid"/>
            <person name="Zubair Saima"/>
        </authorList>
    </citation>
    <scope>NUCLEOTIDE SEQUENCE [LARGE SCALE GENOMIC DNA]</scope>
    <source>
        <strain evidence="8">Sp3</strain>
    </source>
</reference>
<dbReference type="SFLD" id="SFLDG01017">
    <property type="entry name" value="Polyprenyl_Transferase_Like"/>
    <property type="match status" value="1"/>
</dbReference>
<dbReference type="OrthoDB" id="9805316at2"/>
<keyword evidence="8" id="KW-1185">Reference proteome</keyword>
<dbReference type="Pfam" id="PF00348">
    <property type="entry name" value="polyprenyl_synt"/>
    <property type="match status" value="1"/>
</dbReference>
<dbReference type="PANTHER" id="PTHR12001:SF69">
    <property type="entry name" value="ALL TRANS-POLYPRENYL-DIPHOSPHATE SYNTHASE PDSS1"/>
    <property type="match status" value="1"/>
</dbReference>
<evidence type="ECO:0000256" key="1">
    <source>
        <dbReference type="ARBA" id="ARBA00001946"/>
    </source>
</evidence>
<dbReference type="InterPro" id="IPR008949">
    <property type="entry name" value="Isoprenoid_synthase_dom_sf"/>
</dbReference>
<organism evidence="7 8">
    <name type="scientific">Syntrophaceticus schinkii</name>
    <dbReference type="NCBI Taxonomy" id="499207"/>
    <lineage>
        <taxon>Bacteria</taxon>
        <taxon>Bacillati</taxon>
        <taxon>Bacillota</taxon>
        <taxon>Clostridia</taxon>
        <taxon>Thermoanaerobacterales</taxon>
        <taxon>Thermoanaerobacterales Family III. Incertae Sedis</taxon>
        <taxon>Syntrophaceticus</taxon>
    </lineage>
</organism>
<sequence length="324" mass="36324">MSSLVLEQEVDLRSLLTKVEQRLHEVAVVHSRTVGQLASHVIKAGGKRLRPQLVIFSGWKEKNDWEPVLDVAVAAELLHTASLIHDDIIDHADTRRSLPTINVLQGNQTAVMTGDYLFARALTLLSKESTRDALSFMVESIQAMCEGIIEEIGALFNPTVTEEDYLSRINKKTASLVAACCGAGARVRGASQEEVASYTDFGRNLGICFQIIDDILDFTSDEETLGKPAGSDFSQGILTLPAIYLLEHPDWNKPIREILAKRSCTNDDLFFIKEAAKQTDSIHRSYRKAQEFQEKARECLRFIPISPVWPLLNRLTEMVMIRKR</sequence>
<dbReference type="InterPro" id="IPR000092">
    <property type="entry name" value="Polyprenyl_synt"/>
</dbReference>
<accession>A0A0B7MHE3</accession>
<dbReference type="InterPro" id="IPR033749">
    <property type="entry name" value="Polyprenyl_synt_CS"/>
</dbReference>
<evidence type="ECO:0000313" key="7">
    <source>
        <dbReference type="EMBL" id="CEO87371.1"/>
    </source>
</evidence>
<evidence type="ECO:0000256" key="6">
    <source>
        <dbReference type="RuleBase" id="RU004466"/>
    </source>
</evidence>
<protein>
    <submittedName>
        <fullName evidence="7">Putative Heptaprenyl diphosphate synthase component 2</fullName>
        <ecNumber evidence="7">2.5.1.30</ecNumber>
    </submittedName>
</protein>